<gene>
    <name evidence="1" type="ORF">JMJ77_011809</name>
</gene>
<dbReference type="EMBL" id="JAESDN010000011">
    <property type="protein sequence ID" value="KAG7043989.1"/>
    <property type="molecule type" value="Genomic_DNA"/>
</dbReference>
<proteinExistence type="predicted"/>
<comment type="caution">
    <text evidence="1">The sequence shown here is derived from an EMBL/GenBank/DDBJ whole genome shotgun (WGS) entry which is preliminary data.</text>
</comment>
<keyword evidence="2" id="KW-1185">Reference proteome</keyword>
<reference evidence="1" key="1">
    <citation type="submission" date="2021-05" db="EMBL/GenBank/DDBJ databases">
        <title>Comparative genomics of three Colletotrichum scovillei strains and genetic complementation revealed genes involved fungal growth and virulence on chili pepper.</title>
        <authorList>
            <person name="Hsieh D.-K."/>
            <person name="Chuang S.-C."/>
            <person name="Chen C.-Y."/>
            <person name="Chao Y.-T."/>
            <person name="Lu M.-Y.J."/>
            <person name="Lee M.-H."/>
            <person name="Shih M.-C."/>
        </authorList>
    </citation>
    <scope>NUCLEOTIDE SEQUENCE</scope>
    <source>
        <strain evidence="1">Coll-153</strain>
    </source>
</reference>
<evidence type="ECO:0000313" key="1">
    <source>
        <dbReference type="EMBL" id="KAG7043989.1"/>
    </source>
</evidence>
<dbReference type="AlphaFoldDB" id="A0A9P7UAF7"/>
<protein>
    <submittedName>
        <fullName evidence="1">Uncharacterized protein</fullName>
    </submittedName>
</protein>
<evidence type="ECO:0000313" key="2">
    <source>
        <dbReference type="Proteomes" id="UP000699042"/>
    </source>
</evidence>
<sequence length="64" mass="7432">MAAAWYWILFLPYHQHLVYCVGIGLFPSAENGDFLMLPLLHMSVIAPRKEPCLPRRCDTSRRQT</sequence>
<dbReference type="Proteomes" id="UP000699042">
    <property type="component" value="Unassembled WGS sequence"/>
</dbReference>
<name>A0A9P7UAF7_9PEZI</name>
<accession>A0A9P7UAF7</accession>
<organism evidence="1 2">
    <name type="scientific">Colletotrichum scovillei</name>
    <dbReference type="NCBI Taxonomy" id="1209932"/>
    <lineage>
        <taxon>Eukaryota</taxon>
        <taxon>Fungi</taxon>
        <taxon>Dikarya</taxon>
        <taxon>Ascomycota</taxon>
        <taxon>Pezizomycotina</taxon>
        <taxon>Sordariomycetes</taxon>
        <taxon>Hypocreomycetidae</taxon>
        <taxon>Glomerellales</taxon>
        <taxon>Glomerellaceae</taxon>
        <taxon>Colletotrichum</taxon>
        <taxon>Colletotrichum acutatum species complex</taxon>
    </lineage>
</organism>